<name>A0AA39XZB9_9PEZI</name>
<keyword evidence="4" id="KW-1185">Reference proteome</keyword>
<dbReference type="PANTHER" id="PTHR24148:SF73">
    <property type="entry name" value="HET DOMAIN PROTEIN (AFU_ORTHOLOGUE AFUA_8G01020)"/>
    <property type="match status" value="1"/>
</dbReference>
<organism evidence="3 4">
    <name type="scientific">Cercophora newfieldiana</name>
    <dbReference type="NCBI Taxonomy" id="92897"/>
    <lineage>
        <taxon>Eukaryota</taxon>
        <taxon>Fungi</taxon>
        <taxon>Dikarya</taxon>
        <taxon>Ascomycota</taxon>
        <taxon>Pezizomycotina</taxon>
        <taxon>Sordariomycetes</taxon>
        <taxon>Sordariomycetidae</taxon>
        <taxon>Sordariales</taxon>
        <taxon>Lasiosphaeriaceae</taxon>
        <taxon>Cercophora</taxon>
    </lineage>
</organism>
<reference evidence="3" key="1">
    <citation type="submission" date="2023-06" db="EMBL/GenBank/DDBJ databases">
        <title>Genome-scale phylogeny and comparative genomics of the fungal order Sordariales.</title>
        <authorList>
            <consortium name="Lawrence Berkeley National Laboratory"/>
            <person name="Hensen N."/>
            <person name="Bonometti L."/>
            <person name="Westerberg I."/>
            <person name="Brannstrom I.O."/>
            <person name="Guillou S."/>
            <person name="Cros-Aarteil S."/>
            <person name="Calhoun S."/>
            <person name="Haridas S."/>
            <person name="Kuo A."/>
            <person name="Mondo S."/>
            <person name="Pangilinan J."/>
            <person name="Riley R."/>
            <person name="Labutti K."/>
            <person name="Andreopoulos B."/>
            <person name="Lipzen A."/>
            <person name="Chen C."/>
            <person name="Yanf M."/>
            <person name="Daum C."/>
            <person name="Ng V."/>
            <person name="Clum A."/>
            <person name="Steindorff A."/>
            <person name="Ohm R."/>
            <person name="Martin F."/>
            <person name="Silar P."/>
            <person name="Natvig D."/>
            <person name="Lalanne C."/>
            <person name="Gautier V."/>
            <person name="Ament-Velasquez S.L."/>
            <person name="Kruys A."/>
            <person name="Hutchinson M.I."/>
            <person name="Powell A.J."/>
            <person name="Barry K."/>
            <person name="Miller A.N."/>
            <person name="Grigoriev I.V."/>
            <person name="Debuchy R."/>
            <person name="Gladieux P."/>
            <person name="Thoren M.H."/>
            <person name="Johannesson H."/>
        </authorList>
    </citation>
    <scope>NUCLEOTIDE SEQUENCE</scope>
    <source>
        <strain evidence="3">SMH2532-1</strain>
    </source>
</reference>
<dbReference type="EMBL" id="JAULSV010000006">
    <property type="protein sequence ID" value="KAK0641760.1"/>
    <property type="molecule type" value="Genomic_DNA"/>
</dbReference>
<sequence>MSQLLSFLAHAARQAPESSSFSYGPRLSPSEIRLLTILPARRRGRTVEITVSVHALESNGTAPVFDAISYCWGDASDTQLIRCNGASLGVTKTLYWALRRIRRKSEAVVVWADALCINQADVVERNAQVAIMGRIYAAARKVYICLGEAKEYGTFFGNRKTREEMEALVRVLDFFERRDVSSWPLSLKQAEFAGVWLHVFRIHQERWFRRSWTLQEAGLAVDPRVLYGRWEFGYRVFLGATRWLAGEGGTFRLKCGSMVHLRWADWREVAVSRDRDGFDGLGFFDILNDARSLNCKDPRDHVYALLGHPVVQLEELDASIRVPDYAKDASVLFRQLSEFLARKNEVRLLCCLGSTHESLAEVDVPSWVIRQAWWDTAKHNNQFALPGLRNLDRPCWEASKGLKGPQLILDGDLLQIQGAVIDDVLEVYDIHHDDDTIQFQRPLGDATAPFGPGDLISRIEQLPLVYGNDYPTQDSHAHPLVYEGLSTPAHYLTATLGGGFISSRSLSEYLQSNVLVNLTNKVEQPEQQARNADPQEEAARRHGMAHEQDETIGEQYLRDVRKACQDRRFAITRHGHYIIGPAVMEPRDVCCVLSGFPVPVILRASNGHRRDEDEAWQLYRFLGEAWSCGLVNGEAALMVEAGLISERSFFLC</sequence>
<dbReference type="AlphaFoldDB" id="A0AA39XZB9"/>
<evidence type="ECO:0000313" key="4">
    <source>
        <dbReference type="Proteomes" id="UP001174936"/>
    </source>
</evidence>
<dbReference type="InterPro" id="IPR010730">
    <property type="entry name" value="HET"/>
</dbReference>
<evidence type="ECO:0000256" key="1">
    <source>
        <dbReference type="SAM" id="MobiDB-lite"/>
    </source>
</evidence>
<accession>A0AA39XZB9</accession>
<evidence type="ECO:0000313" key="3">
    <source>
        <dbReference type="EMBL" id="KAK0641760.1"/>
    </source>
</evidence>
<dbReference type="PANTHER" id="PTHR24148">
    <property type="entry name" value="ANKYRIN REPEAT DOMAIN-CONTAINING PROTEIN 39 HOMOLOG-RELATED"/>
    <property type="match status" value="1"/>
</dbReference>
<feature type="domain" description="Heterokaryon incompatibility" evidence="2">
    <location>
        <begin position="65"/>
        <end position="216"/>
    </location>
</feature>
<feature type="compositionally biased region" description="Basic and acidic residues" evidence="1">
    <location>
        <begin position="537"/>
        <end position="549"/>
    </location>
</feature>
<gene>
    <name evidence="3" type="ORF">B0T16DRAFT_420489</name>
</gene>
<dbReference type="InterPro" id="IPR052895">
    <property type="entry name" value="HetReg/Transcr_Mod"/>
</dbReference>
<evidence type="ECO:0000259" key="2">
    <source>
        <dbReference type="Pfam" id="PF06985"/>
    </source>
</evidence>
<comment type="caution">
    <text evidence="3">The sequence shown here is derived from an EMBL/GenBank/DDBJ whole genome shotgun (WGS) entry which is preliminary data.</text>
</comment>
<feature type="region of interest" description="Disordered" evidence="1">
    <location>
        <begin position="524"/>
        <end position="549"/>
    </location>
</feature>
<protein>
    <submittedName>
        <fullName evidence="3">Heterokaryon incompatibility protein-domain-containing protein</fullName>
    </submittedName>
</protein>
<dbReference type="Pfam" id="PF26639">
    <property type="entry name" value="Het-6_barrel"/>
    <property type="match status" value="1"/>
</dbReference>
<dbReference type="Proteomes" id="UP001174936">
    <property type="component" value="Unassembled WGS sequence"/>
</dbReference>
<dbReference type="Pfam" id="PF06985">
    <property type="entry name" value="HET"/>
    <property type="match status" value="1"/>
</dbReference>
<proteinExistence type="predicted"/>